<dbReference type="SUPFAM" id="SSF53335">
    <property type="entry name" value="S-adenosyl-L-methionine-dependent methyltransferases"/>
    <property type="match status" value="1"/>
</dbReference>
<dbReference type="Proteomes" id="UP001155241">
    <property type="component" value="Unassembled WGS sequence"/>
</dbReference>
<keyword evidence="1" id="KW-0489">Methyltransferase</keyword>
<comment type="caution">
    <text evidence="1">The sequence shown here is derived from an EMBL/GenBank/DDBJ whole genome shotgun (WGS) entry which is preliminary data.</text>
</comment>
<sequence>MAQRKMARLKTVPFDPPALLLPERVTALLDDADERIDGFQFEHRDTPVAAFVPSDFVLVYQSLAAIAATNLAPGRRFVEWGSGVGVVTCLAAMLGFDAVGIEIEDDLVDVSRELASDHGVDADFVAGSFVPIDEVDLFDLTGDFNWVRTDAVSAYDELDLEPDDFDLVYCYPWPGEEALSEELFAECCATGSLLLSYHGRDGVKLRRRM</sequence>
<dbReference type="GO" id="GO:0032259">
    <property type="term" value="P:methylation"/>
    <property type="evidence" value="ECO:0007669"/>
    <property type="project" value="UniProtKB-KW"/>
</dbReference>
<evidence type="ECO:0000313" key="1">
    <source>
        <dbReference type="EMBL" id="MCO6042592.1"/>
    </source>
</evidence>
<keyword evidence="1" id="KW-0808">Transferase</keyword>
<keyword evidence="2" id="KW-1185">Reference proteome</keyword>
<dbReference type="RefSeq" id="WP_252850690.1">
    <property type="nucleotide sequence ID" value="NZ_JAMXLR010000006.1"/>
</dbReference>
<reference evidence="1" key="1">
    <citation type="submission" date="2022-06" db="EMBL/GenBank/DDBJ databases">
        <title>Aeoliella straminimaris, a novel planctomycete from sediments.</title>
        <authorList>
            <person name="Vitorino I.R."/>
            <person name="Lage O.M."/>
        </authorList>
    </citation>
    <scope>NUCLEOTIDE SEQUENCE</scope>
    <source>
        <strain evidence="1">ICT_H6.2</strain>
    </source>
</reference>
<protein>
    <submittedName>
        <fullName evidence="1">Class I SAM-dependent methyltransferase</fullName>
    </submittedName>
</protein>
<name>A0A9X2F6P6_9BACT</name>
<organism evidence="1 2">
    <name type="scientific">Aeoliella straminimaris</name>
    <dbReference type="NCBI Taxonomy" id="2954799"/>
    <lineage>
        <taxon>Bacteria</taxon>
        <taxon>Pseudomonadati</taxon>
        <taxon>Planctomycetota</taxon>
        <taxon>Planctomycetia</taxon>
        <taxon>Pirellulales</taxon>
        <taxon>Lacipirellulaceae</taxon>
        <taxon>Aeoliella</taxon>
    </lineage>
</organism>
<accession>A0A9X2F6P6</accession>
<dbReference type="AlphaFoldDB" id="A0A9X2F6P6"/>
<proteinExistence type="predicted"/>
<dbReference type="InterPro" id="IPR029063">
    <property type="entry name" value="SAM-dependent_MTases_sf"/>
</dbReference>
<evidence type="ECO:0000313" key="2">
    <source>
        <dbReference type="Proteomes" id="UP001155241"/>
    </source>
</evidence>
<dbReference type="EMBL" id="JAMXLR010000006">
    <property type="protein sequence ID" value="MCO6042592.1"/>
    <property type="molecule type" value="Genomic_DNA"/>
</dbReference>
<gene>
    <name evidence="1" type="ORF">NG895_01605</name>
</gene>
<dbReference type="GO" id="GO:0008168">
    <property type="term" value="F:methyltransferase activity"/>
    <property type="evidence" value="ECO:0007669"/>
    <property type="project" value="UniProtKB-KW"/>
</dbReference>
<dbReference type="Gene3D" id="3.40.50.150">
    <property type="entry name" value="Vaccinia Virus protein VP39"/>
    <property type="match status" value="1"/>
</dbReference>